<dbReference type="RefSeq" id="WP_067520681.1">
    <property type="nucleotide sequence ID" value="NZ_JABELX010000001.1"/>
</dbReference>
<dbReference type="PANTHER" id="PTHR42879">
    <property type="entry name" value="3-OXOACYL-(ACYL-CARRIER-PROTEIN) REDUCTASE"/>
    <property type="match status" value="1"/>
</dbReference>
<dbReference type="PROSITE" id="PS00061">
    <property type="entry name" value="ADH_SHORT"/>
    <property type="match status" value="1"/>
</dbReference>
<keyword evidence="9" id="KW-1185">Reference proteome</keyword>
<feature type="domain" description="Ketoreductase" evidence="7">
    <location>
        <begin position="11"/>
        <end position="197"/>
    </location>
</feature>
<dbReference type="Pfam" id="PF13561">
    <property type="entry name" value="adh_short_C2"/>
    <property type="match status" value="1"/>
</dbReference>
<dbReference type="GO" id="GO:0004316">
    <property type="term" value="F:3-oxoacyl-[acyl-carrier-protein] reductase (NADPH) activity"/>
    <property type="evidence" value="ECO:0007669"/>
    <property type="project" value="UniProtKB-EC"/>
</dbReference>
<evidence type="ECO:0000259" key="7">
    <source>
        <dbReference type="SMART" id="SM00822"/>
    </source>
</evidence>
<dbReference type="InterPro" id="IPR050259">
    <property type="entry name" value="SDR"/>
</dbReference>
<evidence type="ECO:0000256" key="3">
    <source>
        <dbReference type="ARBA" id="ARBA00022512"/>
    </source>
</evidence>
<comment type="similarity">
    <text evidence="2">Belongs to the short-chain dehydrogenases/reductases (SDR) family.</text>
</comment>
<accession>A0A849BPE1</accession>
<evidence type="ECO:0000256" key="5">
    <source>
        <dbReference type="ARBA" id="ARBA00040781"/>
    </source>
</evidence>
<dbReference type="Gene3D" id="3.40.50.720">
    <property type="entry name" value="NAD(P)-binding Rossmann-like Domain"/>
    <property type="match status" value="1"/>
</dbReference>
<dbReference type="AlphaFoldDB" id="A0A849BPE1"/>
<dbReference type="InterPro" id="IPR036291">
    <property type="entry name" value="NAD(P)-bd_dom_sf"/>
</dbReference>
<evidence type="ECO:0000256" key="1">
    <source>
        <dbReference type="ARBA" id="ARBA00004191"/>
    </source>
</evidence>
<evidence type="ECO:0000313" key="9">
    <source>
        <dbReference type="Proteomes" id="UP000586827"/>
    </source>
</evidence>
<dbReference type="Proteomes" id="UP000586827">
    <property type="component" value="Unassembled WGS sequence"/>
</dbReference>
<evidence type="ECO:0000256" key="6">
    <source>
        <dbReference type="ARBA" id="ARBA00047400"/>
    </source>
</evidence>
<keyword evidence="3" id="KW-0964">Secreted</keyword>
<comment type="catalytic activity">
    <reaction evidence="6">
        <text>a (3R)-hydroxyacyl-[ACP] + NADP(+) = a 3-oxoacyl-[ACP] + NADPH + H(+)</text>
        <dbReference type="Rhea" id="RHEA:17397"/>
        <dbReference type="Rhea" id="RHEA-COMP:9916"/>
        <dbReference type="Rhea" id="RHEA-COMP:9945"/>
        <dbReference type="ChEBI" id="CHEBI:15378"/>
        <dbReference type="ChEBI" id="CHEBI:57783"/>
        <dbReference type="ChEBI" id="CHEBI:58349"/>
        <dbReference type="ChEBI" id="CHEBI:78776"/>
        <dbReference type="ChEBI" id="CHEBI:78827"/>
        <dbReference type="EC" id="1.1.1.100"/>
    </reaction>
    <physiologicalReaction direction="right-to-left" evidence="6">
        <dbReference type="Rhea" id="RHEA:17399"/>
    </physiologicalReaction>
</comment>
<keyword evidence="4" id="KW-0560">Oxidoreductase</keyword>
<protein>
    <recommendedName>
        <fullName evidence="5">3-oxoacyl-[acyl-carrier-protein] reductase MabA</fullName>
    </recommendedName>
</protein>
<dbReference type="PANTHER" id="PTHR42879:SF2">
    <property type="entry name" value="3-OXOACYL-[ACYL-CARRIER-PROTEIN] REDUCTASE FABG"/>
    <property type="match status" value="1"/>
</dbReference>
<organism evidence="8 9">
    <name type="scientific">Nocardia uniformis</name>
    <dbReference type="NCBI Taxonomy" id="53432"/>
    <lineage>
        <taxon>Bacteria</taxon>
        <taxon>Bacillati</taxon>
        <taxon>Actinomycetota</taxon>
        <taxon>Actinomycetes</taxon>
        <taxon>Mycobacteriales</taxon>
        <taxon>Nocardiaceae</taxon>
        <taxon>Nocardia</taxon>
    </lineage>
</organism>
<keyword evidence="3" id="KW-0134">Cell wall</keyword>
<gene>
    <name evidence="8" type="ORF">HLB23_00845</name>
</gene>
<dbReference type="SUPFAM" id="SSF51735">
    <property type="entry name" value="NAD(P)-binding Rossmann-fold domains"/>
    <property type="match status" value="1"/>
</dbReference>
<dbReference type="GO" id="GO:0032787">
    <property type="term" value="P:monocarboxylic acid metabolic process"/>
    <property type="evidence" value="ECO:0007669"/>
    <property type="project" value="UniProtKB-ARBA"/>
</dbReference>
<dbReference type="InterPro" id="IPR020904">
    <property type="entry name" value="Sc_DH/Rdtase_CS"/>
</dbReference>
<dbReference type="InterPro" id="IPR002347">
    <property type="entry name" value="SDR_fam"/>
</dbReference>
<evidence type="ECO:0000256" key="4">
    <source>
        <dbReference type="ARBA" id="ARBA00023002"/>
    </source>
</evidence>
<evidence type="ECO:0000256" key="2">
    <source>
        <dbReference type="ARBA" id="ARBA00006484"/>
    </source>
</evidence>
<dbReference type="PRINTS" id="PR00081">
    <property type="entry name" value="GDHRDH"/>
</dbReference>
<dbReference type="CDD" id="cd05233">
    <property type="entry name" value="SDR_c"/>
    <property type="match status" value="1"/>
</dbReference>
<dbReference type="InterPro" id="IPR057326">
    <property type="entry name" value="KR_dom"/>
</dbReference>
<name>A0A849BPE1_9NOCA</name>
<comment type="subcellular location">
    <subcellularLocation>
        <location evidence="1">Secreted</location>
        <location evidence="1">Cell wall</location>
    </subcellularLocation>
</comment>
<dbReference type="SMART" id="SM00822">
    <property type="entry name" value="PKS_KR"/>
    <property type="match status" value="1"/>
</dbReference>
<dbReference type="PRINTS" id="PR00080">
    <property type="entry name" value="SDRFAMILY"/>
</dbReference>
<sequence length="263" mass="27186">MNSDSFAPTRRVALVTGGGRGIGRAIGLALAGQGSAIAVNWTRDEKSAQQTVDDIRALGVESCAVQASLEDPDAIEAMVERVRDELGPISILVHNAGIASRGKAVADTGYEEVERLLRIQAAGPHQLTRLVLPQMRDCPRGDIVVISSVAAHQLGAHGAPYNMAKAALEALAHTLAKEEAANGIHVNIVAPGLVATDMGDRLAAALTGGTARRASDLDAGAPFGHICRPSEVAEVVAFLVSPAAGYLTGQRIVVDGGAHPHRA</sequence>
<proteinExistence type="inferred from homology"/>
<dbReference type="EMBL" id="JABELX010000001">
    <property type="protein sequence ID" value="NNH68443.1"/>
    <property type="molecule type" value="Genomic_DNA"/>
</dbReference>
<reference evidence="8 9" key="1">
    <citation type="submission" date="2020-05" db="EMBL/GenBank/DDBJ databases">
        <title>MicrobeNet Type strains.</title>
        <authorList>
            <person name="Nicholson A.C."/>
        </authorList>
    </citation>
    <scope>NUCLEOTIDE SEQUENCE [LARGE SCALE GENOMIC DNA]</scope>
    <source>
        <strain evidence="8 9">JCM 3224</strain>
    </source>
</reference>
<dbReference type="FunFam" id="3.40.50.720:FF:000173">
    <property type="entry name" value="3-oxoacyl-[acyl-carrier protein] reductase"/>
    <property type="match status" value="1"/>
</dbReference>
<evidence type="ECO:0000313" key="8">
    <source>
        <dbReference type="EMBL" id="NNH68443.1"/>
    </source>
</evidence>
<comment type="caution">
    <text evidence="8">The sequence shown here is derived from an EMBL/GenBank/DDBJ whole genome shotgun (WGS) entry which is preliminary data.</text>
</comment>